<proteinExistence type="predicted"/>
<evidence type="ECO:0000313" key="2">
    <source>
        <dbReference type="Proteomes" id="UP000684084"/>
    </source>
</evidence>
<organism evidence="1 2">
    <name type="scientific">Rhizophagus irregularis</name>
    <dbReference type="NCBI Taxonomy" id="588596"/>
    <lineage>
        <taxon>Eukaryota</taxon>
        <taxon>Fungi</taxon>
        <taxon>Fungi incertae sedis</taxon>
        <taxon>Mucoromycota</taxon>
        <taxon>Glomeromycotina</taxon>
        <taxon>Glomeromycetes</taxon>
        <taxon>Glomerales</taxon>
        <taxon>Glomeraceae</taxon>
        <taxon>Rhizophagus</taxon>
    </lineage>
</organism>
<accession>A0A916ECI3</accession>
<dbReference type="Proteomes" id="UP000684084">
    <property type="component" value="Unassembled WGS sequence"/>
</dbReference>
<evidence type="ECO:0000313" key="1">
    <source>
        <dbReference type="EMBL" id="CAB5380184.1"/>
    </source>
</evidence>
<dbReference type="EMBL" id="CAGKOT010000042">
    <property type="protein sequence ID" value="CAB5380184.1"/>
    <property type="molecule type" value="Genomic_DNA"/>
</dbReference>
<protein>
    <submittedName>
        <fullName evidence="1">Uncharacterized protein</fullName>
    </submittedName>
</protein>
<dbReference type="OrthoDB" id="2433830at2759"/>
<gene>
    <name evidence="1" type="ORF">CHRIB12_LOCUS16960</name>
</gene>
<comment type="caution">
    <text evidence="1">The sequence shown here is derived from an EMBL/GenBank/DDBJ whole genome shotgun (WGS) entry which is preliminary data.</text>
</comment>
<sequence length="72" mass="8156">MVIFMVHSRQRCYLWKGLTKLTVFRLRANAFNIFTINSNSNRPAVAHTTDPIISLADETPALSSQSVQSQDF</sequence>
<dbReference type="AlphaFoldDB" id="A0A916ECI3"/>
<reference evidence="1" key="1">
    <citation type="submission" date="2020-05" db="EMBL/GenBank/DDBJ databases">
        <authorList>
            <person name="Rincon C."/>
            <person name="Sanders R I."/>
            <person name="Robbins C."/>
            <person name="Chaturvedi A."/>
        </authorList>
    </citation>
    <scope>NUCLEOTIDE SEQUENCE</scope>
    <source>
        <strain evidence="1">CHB12</strain>
    </source>
</reference>
<name>A0A916ECI3_9GLOM</name>